<evidence type="ECO:0000256" key="1">
    <source>
        <dbReference type="SAM" id="Phobius"/>
    </source>
</evidence>
<feature type="transmembrane region" description="Helical" evidence="1">
    <location>
        <begin position="42"/>
        <end position="61"/>
    </location>
</feature>
<evidence type="ECO:0000313" key="3">
    <source>
        <dbReference type="Proteomes" id="UP000502005"/>
    </source>
</evidence>
<keyword evidence="1" id="KW-1133">Transmembrane helix</keyword>
<dbReference type="Proteomes" id="UP000502005">
    <property type="component" value="Chromosome"/>
</dbReference>
<gene>
    <name evidence="2" type="ORF">CUN67_06760</name>
</gene>
<reference evidence="2 3" key="1">
    <citation type="submission" date="2017-11" db="EMBL/GenBank/DDBJ databases">
        <title>Genome sequence of Pantoea cypripedii NE1.</title>
        <authorList>
            <person name="Nascimento F.X."/>
        </authorList>
    </citation>
    <scope>NUCLEOTIDE SEQUENCE [LARGE SCALE GENOMIC DNA]</scope>
    <source>
        <strain evidence="2 3">NE1</strain>
    </source>
</reference>
<dbReference type="AlphaFoldDB" id="A0A6B9G8E0"/>
<evidence type="ECO:0000313" key="2">
    <source>
        <dbReference type="EMBL" id="QGY28655.1"/>
    </source>
</evidence>
<keyword evidence="1" id="KW-0472">Membrane</keyword>
<accession>A0A6B9G8E0</accession>
<keyword evidence="1" id="KW-0812">Transmembrane</keyword>
<proteinExistence type="predicted"/>
<protein>
    <submittedName>
        <fullName evidence="2">Uncharacterized protein</fullName>
    </submittedName>
</protein>
<dbReference type="EMBL" id="CP024768">
    <property type="protein sequence ID" value="QGY28655.1"/>
    <property type="molecule type" value="Genomic_DNA"/>
</dbReference>
<name>A0A6B9G8E0_PANCY</name>
<sequence>MWKDKKCICAIQIRCQYHTGMKRDNVNIRAIIPRKNNHQTGGVCAAVMSICILWYQIYYFFSVQEKAMLASFLRILVLNYKW</sequence>
<organism evidence="2 3">
    <name type="scientific">Pantoea cypripedii</name>
    <name type="common">Pectobacterium cypripedii</name>
    <name type="synonym">Erwinia cypripedii</name>
    <dbReference type="NCBI Taxonomy" id="55209"/>
    <lineage>
        <taxon>Bacteria</taxon>
        <taxon>Pseudomonadati</taxon>
        <taxon>Pseudomonadota</taxon>
        <taxon>Gammaproteobacteria</taxon>
        <taxon>Enterobacterales</taxon>
        <taxon>Erwiniaceae</taxon>
        <taxon>Pantoea</taxon>
    </lineage>
</organism>